<dbReference type="PANTHER" id="PTHR28125:SF2">
    <property type="entry name" value="MEIOTIC EXPRESSION UP-REGULATED PROTEIN 26"/>
    <property type="match status" value="1"/>
</dbReference>
<feature type="domain" description="Transcription regulator Rua1 C-terminal" evidence="2">
    <location>
        <begin position="589"/>
        <end position="689"/>
    </location>
</feature>
<protein>
    <recommendedName>
        <fullName evidence="2">Transcription regulator Rua1 C-terminal domain-containing protein</fullName>
    </recommendedName>
</protein>
<feature type="region of interest" description="Disordered" evidence="1">
    <location>
        <begin position="81"/>
        <end position="148"/>
    </location>
</feature>
<accession>A0A9W8I1R6</accession>
<dbReference type="AlphaFoldDB" id="A0A9W8I1R6"/>
<evidence type="ECO:0000256" key="1">
    <source>
        <dbReference type="SAM" id="MobiDB-lite"/>
    </source>
</evidence>
<feature type="region of interest" description="Disordered" evidence="1">
    <location>
        <begin position="236"/>
        <end position="261"/>
    </location>
</feature>
<keyword evidence="4" id="KW-1185">Reference proteome</keyword>
<feature type="compositionally biased region" description="Polar residues" evidence="1">
    <location>
        <begin position="243"/>
        <end position="261"/>
    </location>
</feature>
<feature type="compositionally biased region" description="Polar residues" evidence="1">
    <location>
        <begin position="116"/>
        <end position="148"/>
    </location>
</feature>
<evidence type="ECO:0000313" key="3">
    <source>
        <dbReference type="EMBL" id="KAJ2809244.1"/>
    </source>
</evidence>
<sequence length="718" mass="76183">MTAADPIIERQLLTRPDLRTAYPTEEKVLTRDTEMSSGTIPCTNNAGTADAGQTIKDLAFAAATSSLCGGDSGGGGAIDATSISPASMSDDTSSSSAFNVEAHPSAHASPAPSAATNDNSNGGSDQTQSFQKGNASTPDSNPPSLDQISASVSASDLEPSLLLKPEAAALTMATPQSMQDRSTPLLPLEMLIAALEPQNQDSQQQQLQNQEQMATTIDMETSAMAMANVQQLTASHFPDSGEDATSGSALPQSFWDTSLNTPGSDASNAGFPGMSWDASRRASDAVLLNSYHAGEQSNPRSHLVGTPQFQIEGQAERKGSYPPGLKRPFSNFEHLLTAADMYTTDSPDSNTFSQMPATDSPRLAKHARHASIVGEPNEIATAVAAAAAATASLPYTAAFPCSAKLADGVGGTEQLDTGGIQAPYLNTCFEQLNPVPGSGPSLGSGMPMLPGAPMSQAQLAQSLSMSAHPQQMTCFPQHARSLSLSHIDHSGSMMSPGVSAPLNMASPMTAAAGQHPVPGYFYDGFSRNGSGPGIPEGLFPPSQPIPAISGVTVSPKIKPWRISVPDVAAAADETIPSNMRPRRQKIRFSDDLYTPMWVRGSGHQKEGFCDTCTPGKWLQLKNSAFWYHKQFSHGISSVSGRPFTRPLQVRHYDADIIEGLCHQCRQWVPIANAKRRNSVLWFRHAHKCHVYHKPKHDGEYGDLPITDPIASMAYIDIK</sequence>
<name>A0A9W8I1R6_9FUNG</name>
<gene>
    <name evidence="3" type="ORF">H4R20_000239</name>
</gene>
<dbReference type="OrthoDB" id="5595379at2759"/>
<dbReference type="EMBL" id="JANBUO010000006">
    <property type="protein sequence ID" value="KAJ2809244.1"/>
    <property type="molecule type" value="Genomic_DNA"/>
</dbReference>
<reference evidence="3" key="1">
    <citation type="submission" date="2022-07" db="EMBL/GenBank/DDBJ databases">
        <title>Phylogenomic reconstructions and comparative analyses of Kickxellomycotina fungi.</title>
        <authorList>
            <person name="Reynolds N.K."/>
            <person name="Stajich J.E."/>
            <person name="Barry K."/>
            <person name="Grigoriev I.V."/>
            <person name="Crous P."/>
            <person name="Smith M.E."/>
        </authorList>
    </citation>
    <scope>NUCLEOTIDE SEQUENCE</scope>
    <source>
        <strain evidence="3">NRRL 1565</strain>
    </source>
</reference>
<evidence type="ECO:0000313" key="4">
    <source>
        <dbReference type="Proteomes" id="UP001140094"/>
    </source>
</evidence>
<feature type="compositionally biased region" description="Low complexity" evidence="1">
    <location>
        <begin position="81"/>
        <end position="115"/>
    </location>
</feature>
<evidence type="ECO:0000259" key="2">
    <source>
        <dbReference type="Pfam" id="PF14616"/>
    </source>
</evidence>
<dbReference type="Pfam" id="PF14616">
    <property type="entry name" value="Rua1_C"/>
    <property type="match status" value="1"/>
</dbReference>
<dbReference type="Proteomes" id="UP001140094">
    <property type="component" value="Unassembled WGS sequence"/>
</dbReference>
<proteinExistence type="predicted"/>
<comment type="caution">
    <text evidence="3">The sequence shown here is derived from an EMBL/GenBank/DDBJ whole genome shotgun (WGS) entry which is preliminary data.</text>
</comment>
<dbReference type="PANTHER" id="PTHR28125">
    <property type="entry name" value="MEIOTIC EXPRESSION UP-REGULATED PROTEIN 26"/>
    <property type="match status" value="1"/>
</dbReference>
<dbReference type="InterPro" id="IPR028012">
    <property type="entry name" value="Rua1_C"/>
</dbReference>
<organism evidence="3 4">
    <name type="scientific">Coemansia guatemalensis</name>
    <dbReference type="NCBI Taxonomy" id="2761395"/>
    <lineage>
        <taxon>Eukaryota</taxon>
        <taxon>Fungi</taxon>
        <taxon>Fungi incertae sedis</taxon>
        <taxon>Zoopagomycota</taxon>
        <taxon>Kickxellomycotina</taxon>
        <taxon>Kickxellomycetes</taxon>
        <taxon>Kickxellales</taxon>
        <taxon>Kickxellaceae</taxon>
        <taxon>Coemansia</taxon>
    </lineage>
</organism>